<evidence type="ECO:0000313" key="1">
    <source>
        <dbReference type="EMBL" id="KAL3516468.1"/>
    </source>
</evidence>
<sequence>MALSSKSMPYTRLLAQKFPASFHIIDILPAHCLVAWDRDFDGIKLKVDGSALGNPGSMGGGGAAHNNLERFYLDFQSYLVKEPISKQKQKLFHAESIFAYHIRSFMP</sequence>
<reference evidence="1 2" key="1">
    <citation type="submission" date="2024-11" db="EMBL/GenBank/DDBJ databases">
        <title>A near-complete genome assembly of Cinchona calisaya.</title>
        <authorList>
            <person name="Lian D.C."/>
            <person name="Zhao X.W."/>
            <person name="Wei L."/>
        </authorList>
    </citation>
    <scope>NUCLEOTIDE SEQUENCE [LARGE SCALE GENOMIC DNA]</scope>
    <source>
        <tissue evidence="1">Nenye</tissue>
    </source>
</reference>
<protein>
    <submittedName>
        <fullName evidence="1">Uncharacterized protein</fullName>
    </submittedName>
</protein>
<organism evidence="1 2">
    <name type="scientific">Cinchona calisaya</name>
    <dbReference type="NCBI Taxonomy" id="153742"/>
    <lineage>
        <taxon>Eukaryota</taxon>
        <taxon>Viridiplantae</taxon>
        <taxon>Streptophyta</taxon>
        <taxon>Embryophyta</taxon>
        <taxon>Tracheophyta</taxon>
        <taxon>Spermatophyta</taxon>
        <taxon>Magnoliopsida</taxon>
        <taxon>eudicotyledons</taxon>
        <taxon>Gunneridae</taxon>
        <taxon>Pentapetalae</taxon>
        <taxon>asterids</taxon>
        <taxon>lamiids</taxon>
        <taxon>Gentianales</taxon>
        <taxon>Rubiaceae</taxon>
        <taxon>Cinchonoideae</taxon>
        <taxon>Cinchoneae</taxon>
        <taxon>Cinchona</taxon>
    </lineage>
</organism>
<proteinExistence type="predicted"/>
<comment type="caution">
    <text evidence="1">The sequence shown here is derived from an EMBL/GenBank/DDBJ whole genome shotgun (WGS) entry which is preliminary data.</text>
</comment>
<accession>A0ABD2ZFH4</accession>
<name>A0ABD2ZFH4_9GENT</name>
<keyword evidence="2" id="KW-1185">Reference proteome</keyword>
<dbReference type="AlphaFoldDB" id="A0ABD2ZFH4"/>
<dbReference type="Proteomes" id="UP001630127">
    <property type="component" value="Unassembled WGS sequence"/>
</dbReference>
<evidence type="ECO:0000313" key="2">
    <source>
        <dbReference type="Proteomes" id="UP001630127"/>
    </source>
</evidence>
<gene>
    <name evidence="1" type="ORF">ACH5RR_023370</name>
</gene>
<dbReference type="EMBL" id="JBJUIK010000010">
    <property type="protein sequence ID" value="KAL3516468.1"/>
    <property type="molecule type" value="Genomic_DNA"/>
</dbReference>